<protein>
    <submittedName>
        <fullName evidence="2">Uncharacterized protein</fullName>
    </submittedName>
</protein>
<name>A0ABW3J9T5_9HYPH</name>
<dbReference type="EMBL" id="JBHTJO010000001">
    <property type="protein sequence ID" value="MFD0987043.1"/>
    <property type="molecule type" value="Genomic_DNA"/>
</dbReference>
<evidence type="ECO:0000256" key="1">
    <source>
        <dbReference type="SAM" id="SignalP"/>
    </source>
</evidence>
<dbReference type="Proteomes" id="UP001597102">
    <property type="component" value="Unassembled WGS sequence"/>
</dbReference>
<sequence>MTKKIFLSAMLAAGLMFAGQTGQAEAAMAAPGLTQAPVQTNAVQKAAWRCGPRRCAWVPGYTGRVPMYARRWGPPPRPACVWERGLLGRWKLDCD</sequence>
<organism evidence="2 3">
    <name type="scientific">Methyloligella solikamskensis</name>
    <dbReference type="NCBI Taxonomy" id="1177756"/>
    <lineage>
        <taxon>Bacteria</taxon>
        <taxon>Pseudomonadati</taxon>
        <taxon>Pseudomonadota</taxon>
        <taxon>Alphaproteobacteria</taxon>
        <taxon>Hyphomicrobiales</taxon>
        <taxon>Hyphomicrobiaceae</taxon>
        <taxon>Methyloligella</taxon>
    </lineage>
</organism>
<dbReference type="RefSeq" id="WP_379088303.1">
    <property type="nucleotide sequence ID" value="NZ_JBHTJO010000001.1"/>
</dbReference>
<reference evidence="3" key="1">
    <citation type="journal article" date="2019" name="Int. J. Syst. Evol. Microbiol.">
        <title>The Global Catalogue of Microorganisms (GCM) 10K type strain sequencing project: providing services to taxonomists for standard genome sequencing and annotation.</title>
        <authorList>
            <consortium name="The Broad Institute Genomics Platform"/>
            <consortium name="The Broad Institute Genome Sequencing Center for Infectious Disease"/>
            <person name="Wu L."/>
            <person name="Ma J."/>
        </authorList>
    </citation>
    <scope>NUCLEOTIDE SEQUENCE [LARGE SCALE GENOMIC DNA]</scope>
    <source>
        <strain evidence="3">CCUG 61697</strain>
    </source>
</reference>
<feature type="chain" id="PRO_5046597150" evidence="1">
    <location>
        <begin position="27"/>
        <end position="95"/>
    </location>
</feature>
<feature type="signal peptide" evidence="1">
    <location>
        <begin position="1"/>
        <end position="26"/>
    </location>
</feature>
<keyword evidence="1" id="KW-0732">Signal</keyword>
<comment type="caution">
    <text evidence="2">The sequence shown here is derived from an EMBL/GenBank/DDBJ whole genome shotgun (WGS) entry which is preliminary data.</text>
</comment>
<gene>
    <name evidence="2" type="ORF">ACFQ2F_08010</name>
</gene>
<accession>A0ABW3J9T5</accession>
<evidence type="ECO:0000313" key="3">
    <source>
        <dbReference type="Proteomes" id="UP001597102"/>
    </source>
</evidence>
<evidence type="ECO:0000313" key="2">
    <source>
        <dbReference type="EMBL" id="MFD0987043.1"/>
    </source>
</evidence>
<keyword evidence="3" id="KW-1185">Reference proteome</keyword>
<proteinExistence type="predicted"/>